<dbReference type="OrthoDB" id="9810066at2"/>
<dbReference type="InterPro" id="IPR029057">
    <property type="entry name" value="PRTase-like"/>
</dbReference>
<evidence type="ECO:0000313" key="2">
    <source>
        <dbReference type="EMBL" id="TNC24934.1"/>
    </source>
</evidence>
<protein>
    <submittedName>
        <fullName evidence="2">Phosphoribosyltransferase</fullName>
    </submittedName>
</protein>
<dbReference type="RefSeq" id="WP_139097722.1">
    <property type="nucleotide sequence ID" value="NZ_VDFW01000013.1"/>
</dbReference>
<organism evidence="2 3">
    <name type="scientific">Amycolatopsis alkalitolerans</name>
    <dbReference type="NCBI Taxonomy" id="2547244"/>
    <lineage>
        <taxon>Bacteria</taxon>
        <taxon>Bacillati</taxon>
        <taxon>Actinomycetota</taxon>
        <taxon>Actinomycetes</taxon>
        <taxon>Pseudonocardiales</taxon>
        <taxon>Pseudonocardiaceae</taxon>
        <taxon>Amycolatopsis</taxon>
    </lineage>
</organism>
<dbReference type="AlphaFoldDB" id="A0A5C4M1Z0"/>
<dbReference type="InterPro" id="IPR029058">
    <property type="entry name" value="AB_hydrolase_fold"/>
</dbReference>
<dbReference type="Gene3D" id="3.40.50.1820">
    <property type="entry name" value="alpha/beta hydrolase"/>
    <property type="match status" value="1"/>
</dbReference>
<accession>A0A5C4M1Z0</accession>
<proteinExistence type="predicted"/>
<dbReference type="SUPFAM" id="SSF53474">
    <property type="entry name" value="alpha/beta-Hydrolases"/>
    <property type="match status" value="1"/>
</dbReference>
<keyword evidence="2" id="KW-0328">Glycosyltransferase</keyword>
<name>A0A5C4M1Z0_9PSEU</name>
<keyword evidence="2" id="KW-0808">Transferase</keyword>
<evidence type="ECO:0000313" key="3">
    <source>
        <dbReference type="Proteomes" id="UP000305546"/>
    </source>
</evidence>
<dbReference type="Proteomes" id="UP000305546">
    <property type="component" value="Unassembled WGS sequence"/>
</dbReference>
<dbReference type="CDD" id="cd06223">
    <property type="entry name" value="PRTases_typeI"/>
    <property type="match status" value="1"/>
</dbReference>
<dbReference type="Pfam" id="PF00156">
    <property type="entry name" value="Pribosyltran"/>
    <property type="match status" value="1"/>
</dbReference>
<comment type="caution">
    <text evidence="2">The sequence shown here is derived from an EMBL/GenBank/DDBJ whole genome shotgun (WGS) entry which is preliminary data.</text>
</comment>
<reference evidence="2 3" key="1">
    <citation type="submission" date="2019-06" db="EMBL/GenBank/DDBJ databases">
        <title>Amycolatopsis alkalitolerans sp. nov., isolated from Gastrodia elata Blume.</title>
        <authorList>
            <person name="Narsing Rao M.P."/>
            <person name="Li W.J."/>
        </authorList>
    </citation>
    <scope>NUCLEOTIDE SEQUENCE [LARGE SCALE GENOMIC DNA]</scope>
    <source>
        <strain evidence="2 3">SYSUP0005</strain>
    </source>
</reference>
<keyword evidence="3" id="KW-1185">Reference proteome</keyword>
<evidence type="ECO:0000259" key="1">
    <source>
        <dbReference type="Pfam" id="PF00156"/>
    </source>
</evidence>
<dbReference type="GO" id="GO:0016757">
    <property type="term" value="F:glycosyltransferase activity"/>
    <property type="evidence" value="ECO:0007669"/>
    <property type="project" value="UniProtKB-KW"/>
</dbReference>
<dbReference type="SUPFAM" id="SSF53271">
    <property type="entry name" value="PRTase-like"/>
    <property type="match status" value="1"/>
</dbReference>
<dbReference type="Gene3D" id="3.30.1310.20">
    <property type="entry name" value="PRTase-like"/>
    <property type="match status" value="1"/>
</dbReference>
<dbReference type="EMBL" id="VDFW01000013">
    <property type="protein sequence ID" value="TNC24934.1"/>
    <property type="molecule type" value="Genomic_DNA"/>
</dbReference>
<feature type="domain" description="Phosphoribosyltransferase" evidence="1">
    <location>
        <begin position="11"/>
        <end position="188"/>
    </location>
</feature>
<dbReference type="Gene3D" id="3.40.50.2020">
    <property type="match status" value="1"/>
</dbReference>
<sequence length="442" mass="47515">MTVFSDRADAGRQLAERLESLRGKDLVILGLPRGGVPVAFEVARALHAPLDVIVVRKLGVPYQPELALGAIGEGDVRVLNDKVVRQARVRSGEIAEVERAERAELLRRVEKFRAGRDRIPLTGRTAVIVDDGVATGSTARAACQVARAQGAARVILAVPVGAADAIASLRQVADDVVCLEAPAWFVAVGRWYRDFRPTSDREVTELLQLTAKEVPEAADDPLLRDEEVEVFADRVRLAGHLTIPESPVGIVVFAHGSGSSRHSPRNRYVAAELNRAGLGTLLFDLLTDQEELDRARVFDIQLLARRLVEVTGWLGTRADTAALPVGYFGASTGAGAALWAAADPRVDIRAVVSRGGRPDLAQRHLAFVTAPTLLIVGGHDETVLELNRRAQADLPRGCELTIVPGATHLFEEPGALEQVAALARDWFRRHLAPAAAGSTRAG</sequence>
<gene>
    <name evidence="2" type="ORF">FG385_17015</name>
</gene>
<dbReference type="InterPro" id="IPR000836">
    <property type="entry name" value="PRTase_dom"/>
</dbReference>